<dbReference type="EMBL" id="JAGSOI010000001">
    <property type="protein sequence ID" value="MCM1985491.1"/>
    <property type="molecule type" value="Genomic_DNA"/>
</dbReference>
<protein>
    <submittedName>
        <fullName evidence="2">Uncharacterized protein</fullName>
    </submittedName>
</protein>
<keyword evidence="3" id="KW-1185">Reference proteome</keyword>
<dbReference type="AlphaFoldDB" id="A0A9E4ZA75"/>
<organism evidence="2 3">
    <name type="scientific">Methanococcoides seepicolus</name>
    <dbReference type="NCBI Taxonomy" id="2828780"/>
    <lineage>
        <taxon>Archaea</taxon>
        <taxon>Methanobacteriati</taxon>
        <taxon>Methanobacteriota</taxon>
        <taxon>Stenosarchaea group</taxon>
        <taxon>Methanomicrobia</taxon>
        <taxon>Methanosarcinales</taxon>
        <taxon>Methanosarcinaceae</taxon>
        <taxon>Methanococcoides</taxon>
    </lineage>
</organism>
<comment type="caution">
    <text evidence="2">The sequence shown here is derived from an EMBL/GenBank/DDBJ whole genome shotgun (WGS) entry which is preliminary data.</text>
</comment>
<feature type="compositionally biased region" description="Basic and acidic residues" evidence="1">
    <location>
        <begin position="28"/>
        <end position="40"/>
    </location>
</feature>
<feature type="region of interest" description="Disordered" evidence="1">
    <location>
        <begin position="18"/>
        <end position="58"/>
    </location>
</feature>
<evidence type="ECO:0000313" key="2">
    <source>
        <dbReference type="EMBL" id="MCM1985491.1"/>
    </source>
</evidence>
<sequence>MGKEVFNAGKVVLTKVHNNIGTPTNNHDLTHSHPSSRKESPALSKMNNIFKIGNDNDI</sequence>
<accession>A0A9E4ZA75</accession>
<gene>
    <name evidence="2" type="ORF">KDK67_00420</name>
</gene>
<reference evidence="2" key="1">
    <citation type="journal article" date="2021" name="mSystems">
        <title>Bacteria and Archaea Synergistically Convert Glycine Betaine to Biogenic Methane in the Formosa Cold Seep of the South China Sea.</title>
        <authorList>
            <person name="Li L."/>
            <person name="Zhang W."/>
            <person name="Zhang S."/>
            <person name="Song L."/>
            <person name="Sun Q."/>
            <person name="Zhang H."/>
            <person name="Xiang H."/>
            <person name="Dong X."/>
        </authorList>
    </citation>
    <scope>NUCLEOTIDE SEQUENCE</scope>
    <source>
        <strain evidence="2">LLY</strain>
    </source>
</reference>
<feature type="compositionally biased region" description="Polar residues" evidence="1">
    <location>
        <begin position="18"/>
        <end position="27"/>
    </location>
</feature>
<dbReference type="Proteomes" id="UP001056766">
    <property type="component" value="Unassembled WGS sequence"/>
</dbReference>
<reference evidence="2" key="2">
    <citation type="submission" date="2021-04" db="EMBL/GenBank/DDBJ databases">
        <authorList>
            <person name="Dong X."/>
        </authorList>
    </citation>
    <scope>NUCLEOTIDE SEQUENCE</scope>
    <source>
        <strain evidence="2">LLY</strain>
    </source>
</reference>
<proteinExistence type="predicted"/>
<evidence type="ECO:0000313" key="3">
    <source>
        <dbReference type="Proteomes" id="UP001056766"/>
    </source>
</evidence>
<name>A0A9E4ZA75_9EURY</name>
<evidence type="ECO:0000256" key="1">
    <source>
        <dbReference type="SAM" id="MobiDB-lite"/>
    </source>
</evidence>